<evidence type="ECO:0000259" key="5">
    <source>
        <dbReference type="Pfam" id="PF01555"/>
    </source>
</evidence>
<dbReference type="InterPro" id="IPR029063">
    <property type="entry name" value="SAM-dependent_MTases_sf"/>
</dbReference>
<dbReference type="EC" id="2.1.1.-" evidence="3"/>
<reference evidence="6" key="1">
    <citation type="submission" date="2021-01" db="EMBL/GenBank/DDBJ databases">
        <title>Whole genome shotgun sequence of Planosporangium mesophilum NBRC 109066.</title>
        <authorList>
            <person name="Komaki H."/>
            <person name="Tamura T."/>
        </authorList>
    </citation>
    <scope>NUCLEOTIDE SEQUENCE</scope>
    <source>
        <strain evidence="6">NBRC 109066</strain>
    </source>
</reference>
<evidence type="ECO:0000313" key="7">
    <source>
        <dbReference type="Proteomes" id="UP000599074"/>
    </source>
</evidence>
<dbReference type="GO" id="GO:0032259">
    <property type="term" value="P:methylation"/>
    <property type="evidence" value="ECO:0007669"/>
    <property type="project" value="UniProtKB-KW"/>
</dbReference>
<protein>
    <recommendedName>
        <fullName evidence="3">Methyltransferase</fullName>
        <ecNumber evidence="3">2.1.1.-</ecNumber>
    </recommendedName>
</protein>
<dbReference type="Gene3D" id="3.40.50.150">
    <property type="entry name" value="Vaccinia Virus protein VP39"/>
    <property type="match status" value="1"/>
</dbReference>
<dbReference type="SUPFAM" id="SSF53335">
    <property type="entry name" value="S-adenosyl-L-methionine-dependent methyltransferases"/>
    <property type="match status" value="1"/>
</dbReference>
<dbReference type="InterPro" id="IPR002941">
    <property type="entry name" value="DNA_methylase_N4/N6"/>
</dbReference>
<comment type="caution">
    <text evidence="6">The sequence shown here is derived from an EMBL/GenBank/DDBJ whole genome shotgun (WGS) entry which is preliminary data.</text>
</comment>
<dbReference type="Pfam" id="PF01555">
    <property type="entry name" value="N6_N4_Mtase"/>
    <property type="match status" value="1"/>
</dbReference>
<evidence type="ECO:0000256" key="4">
    <source>
        <dbReference type="SAM" id="MobiDB-lite"/>
    </source>
</evidence>
<feature type="domain" description="DNA methylase N-4/N-6" evidence="5">
    <location>
        <begin position="124"/>
        <end position="391"/>
    </location>
</feature>
<evidence type="ECO:0000256" key="1">
    <source>
        <dbReference type="ARBA" id="ARBA00022603"/>
    </source>
</evidence>
<gene>
    <name evidence="6" type="ORF">Pme01_05930</name>
</gene>
<comment type="similarity">
    <text evidence="3">Belongs to the N(4)/N(6)-methyltransferase family.</text>
</comment>
<evidence type="ECO:0000313" key="6">
    <source>
        <dbReference type="EMBL" id="GII20996.1"/>
    </source>
</evidence>
<dbReference type="InterPro" id="IPR001091">
    <property type="entry name" value="RM_Methyltransferase"/>
</dbReference>
<organism evidence="6 7">
    <name type="scientific">Planosporangium mesophilum</name>
    <dbReference type="NCBI Taxonomy" id="689768"/>
    <lineage>
        <taxon>Bacteria</taxon>
        <taxon>Bacillati</taxon>
        <taxon>Actinomycetota</taxon>
        <taxon>Actinomycetes</taxon>
        <taxon>Micromonosporales</taxon>
        <taxon>Micromonosporaceae</taxon>
        <taxon>Planosporangium</taxon>
    </lineage>
</organism>
<keyword evidence="7" id="KW-1185">Reference proteome</keyword>
<proteinExistence type="inferred from homology"/>
<dbReference type="PRINTS" id="PR00508">
    <property type="entry name" value="S21N4MTFRASE"/>
</dbReference>
<dbReference type="AlphaFoldDB" id="A0A8J3T9E5"/>
<dbReference type="GO" id="GO:0003677">
    <property type="term" value="F:DNA binding"/>
    <property type="evidence" value="ECO:0007669"/>
    <property type="project" value="InterPro"/>
</dbReference>
<dbReference type="GO" id="GO:0008170">
    <property type="term" value="F:N-methyltransferase activity"/>
    <property type="evidence" value="ECO:0007669"/>
    <property type="project" value="InterPro"/>
</dbReference>
<name>A0A8J3T9E5_9ACTN</name>
<sequence length="430" mass="47993">MDPIKLAKLPDIKPRSPITTLDREKYLGQPDTFPVDRVAPLVGMSPIFIRKVVGKTAPLTVDDVILLLDQDAYAETFIRRSQVLDHLFKSEGPRESALLPEPESYDIHEGNVLQVLGHLPRESVQCVVTSTPYWALRIYKESFWVQWADGESCPYGHEQTPEGFIRHTAEVLFALSRVLRSDGSIWWNVMDSFNTRTQIRGNALEALHAMQGKDKRSWSEHECRRYSAGHSYLKDGEQCLIPCQVAERASRMGLYVKSIVTWAKTGTLPEPQNSRVSRNLEYVIHLSKVRTPKFDKDAYRTLPVAMGGRDPRTELDKLSDVWTISPSVGGDGHGAQFPLALPGRCIGLTTEPNDVVLDPFAGSGNAGVAAIKLGRRFIGIDVAKDYADQARRKISRAMTAPWPVPPARPLAGRPRTPVTTTDPARPWRPA</sequence>
<dbReference type="Proteomes" id="UP000599074">
    <property type="component" value="Unassembled WGS sequence"/>
</dbReference>
<evidence type="ECO:0000256" key="3">
    <source>
        <dbReference type="RuleBase" id="RU362026"/>
    </source>
</evidence>
<evidence type="ECO:0000256" key="2">
    <source>
        <dbReference type="ARBA" id="ARBA00022679"/>
    </source>
</evidence>
<accession>A0A8J3T9E5</accession>
<feature type="region of interest" description="Disordered" evidence="4">
    <location>
        <begin position="398"/>
        <end position="430"/>
    </location>
</feature>
<keyword evidence="2" id="KW-0808">Transferase</keyword>
<keyword evidence="1" id="KW-0489">Methyltransferase</keyword>
<dbReference type="EMBL" id="BOON01000005">
    <property type="protein sequence ID" value="GII20996.1"/>
    <property type="molecule type" value="Genomic_DNA"/>
</dbReference>